<protein>
    <submittedName>
        <fullName evidence="2">Uncharacterized protein</fullName>
    </submittedName>
</protein>
<dbReference type="EMBL" id="LSRL02000994">
    <property type="protein sequence ID" value="TDG39516.1"/>
    <property type="molecule type" value="Genomic_DNA"/>
</dbReference>
<dbReference type="GO" id="GO:0005739">
    <property type="term" value="C:mitochondrion"/>
    <property type="evidence" value="ECO:0007669"/>
    <property type="project" value="InterPro"/>
</dbReference>
<gene>
    <name evidence="2" type="ORF">AWZ03_014064</name>
</gene>
<feature type="region of interest" description="Disordered" evidence="1">
    <location>
        <begin position="19"/>
        <end position="73"/>
    </location>
</feature>
<organism evidence="2 3">
    <name type="scientific">Drosophila navojoa</name>
    <name type="common">Fruit fly</name>
    <dbReference type="NCBI Taxonomy" id="7232"/>
    <lineage>
        <taxon>Eukaryota</taxon>
        <taxon>Metazoa</taxon>
        <taxon>Ecdysozoa</taxon>
        <taxon>Arthropoda</taxon>
        <taxon>Hexapoda</taxon>
        <taxon>Insecta</taxon>
        <taxon>Pterygota</taxon>
        <taxon>Neoptera</taxon>
        <taxon>Endopterygota</taxon>
        <taxon>Diptera</taxon>
        <taxon>Brachycera</taxon>
        <taxon>Muscomorpha</taxon>
        <taxon>Ephydroidea</taxon>
        <taxon>Drosophilidae</taxon>
        <taxon>Drosophila</taxon>
    </lineage>
</organism>
<dbReference type="Proteomes" id="UP000295192">
    <property type="component" value="Unassembled WGS sequence"/>
</dbReference>
<dbReference type="OrthoDB" id="6161911at2759"/>
<dbReference type="InterPro" id="IPR026193">
    <property type="entry name" value="NDUFV3"/>
</dbReference>
<dbReference type="STRING" id="7232.A0A484AST4"/>
<evidence type="ECO:0000313" key="2">
    <source>
        <dbReference type="EMBL" id="TDG39516.1"/>
    </source>
</evidence>
<dbReference type="GO" id="GO:0045271">
    <property type="term" value="C:respiratory chain complex I"/>
    <property type="evidence" value="ECO:0007669"/>
    <property type="project" value="InterPro"/>
</dbReference>
<name>A0A484AST4_DRONA</name>
<accession>A0A484AST4</accession>
<dbReference type="Pfam" id="PF15880">
    <property type="entry name" value="NDUFV3"/>
    <property type="match status" value="1"/>
</dbReference>
<evidence type="ECO:0000256" key="1">
    <source>
        <dbReference type="SAM" id="MobiDB-lite"/>
    </source>
</evidence>
<comment type="caution">
    <text evidence="2">The sequence shown here is derived from an EMBL/GenBank/DDBJ whole genome shotgun (WGS) entry which is preliminary data.</text>
</comment>
<evidence type="ECO:0000313" key="3">
    <source>
        <dbReference type="Proteomes" id="UP000295192"/>
    </source>
</evidence>
<sequence>MNAAQRAAFNQLLRRGYSQAAKGTGASRPAPSSGSRVSATPGPAAPTVKNVTGLSSACVRPTSTPVGPGASPTGDYKVPEYFCFNRFSYAEAEVEMAKYRCPQPSALNKN</sequence>
<feature type="compositionally biased region" description="Polar residues" evidence="1">
    <location>
        <begin position="49"/>
        <end position="65"/>
    </location>
</feature>
<reference evidence="2 3" key="1">
    <citation type="journal article" date="2019" name="J. Hered.">
        <title>An Improved Genome Assembly for Drosophila navojoa, the Basal Species in the mojavensis Cluster.</title>
        <authorList>
            <person name="Vanderlinde T."/>
            <person name="Dupim E.G."/>
            <person name="Nazario-Yepiz N.O."/>
            <person name="Carvalho A.B."/>
        </authorList>
    </citation>
    <scope>NUCLEOTIDE SEQUENCE [LARGE SCALE GENOMIC DNA]</scope>
    <source>
        <strain evidence="2">Navoj_Jal97</strain>
        <tissue evidence="2">Whole organism</tissue>
    </source>
</reference>
<proteinExistence type="predicted"/>
<keyword evidence="3" id="KW-1185">Reference proteome</keyword>
<dbReference type="AlphaFoldDB" id="A0A484AST4"/>
<dbReference type="OMA" id="SACVKPT"/>